<evidence type="ECO:0000256" key="1">
    <source>
        <dbReference type="SAM" id="Phobius"/>
    </source>
</evidence>
<keyword evidence="1" id="KW-1133">Transmembrane helix</keyword>
<dbReference type="Proteomes" id="UP001642406">
    <property type="component" value="Unassembled WGS sequence"/>
</dbReference>
<dbReference type="Pfam" id="PF14087">
    <property type="entry name" value="DUF4267"/>
    <property type="match status" value="1"/>
</dbReference>
<evidence type="ECO:0000313" key="3">
    <source>
        <dbReference type="Proteomes" id="UP001642406"/>
    </source>
</evidence>
<feature type="transmembrane region" description="Helical" evidence="1">
    <location>
        <begin position="103"/>
        <end position="122"/>
    </location>
</feature>
<organism evidence="2 3">
    <name type="scientific">Sporothrix bragantina</name>
    <dbReference type="NCBI Taxonomy" id="671064"/>
    <lineage>
        <taxon>Eukaryota</taxon>
        <taxon>Fungi</taxon>
        <taxon>Dikarya</taxon>
        <taxon>Ascomycota</taxon>
        <taxon>Pezizomycotina</taxon>
        <taxon>Sordariomycetes</taxon>
        <taxon>Sordariomycetidae</taxon>
        <taxon>Ophiostomatales</taxon>
        <taxon>Ophiostomataceae</taxon>
        <taxon>Sporothrix</taxon>
    </lineage>
</organism>
<sequence length="128" mass="13307">MGLGVAASFAIFGLSGIVFPEHATESAFGIPTDPGATESSRKNSAAALLPPLIGVRDLSIAAALAMLYYRRLGWEMGFVIISRTVLCAADTVLITRRKGIREGLLASIGLAAWLLIGFGLMTPSSAAV</sequence>
<reference evidence="2 3" key="1">
    <citation type="submission" date="2024-01" db="EMBL/GenBank/DDBJ databases">
        <authorList>
            <person name="Allen C."/>
            <person name="Tagirdzhanova G."/>
        </authorList>
    </citation>
    <scope>NUCLEOTIDE SEQUENCE [LARGE SCALE GENOMIC DNA]</scope>
</reference>
<keyword evidence="1" id="KW-0812">Transmembrane</keyword>
<gene>
    <name evidence="2" type="ORF">SBRCBS47491_006338</name>
</gene>
<evidence type="ECO:0000313" key="2">
    <source>
        <dbReference type="EMBL" id="CAK7226758.1"/>
    </source>
</evidence>
<proteinExistence type="predicted"/>
<feature type="transmembrane region" description="Helical" evidence="1">
    <location>
        <begin position="47"/>
        <end position="69"/>
    </location>
</feature>
<protein>
    <submittedName>
        <fullName evidence="2">Uncharacterized protein</fullName>
    </submittedName>
</protein>
<dbReference type="InterPro" id="IPR025363">
    <property type="entry name" value="DUF4267"/>
</dbReference>
<keyword evidence="3" id="KW-1185">Reference proteome</keyword>
<name>A0ABP0C4L5_9PEZI</name>
<comment type="caution">
    <text evidence="2">The sequence shown here is derived from an EMBL/GenBank/DDBJ whole genome shotgun (WGS) entry which is preliminary data.</text>
</comment>
<accession>A0ABP0C4L5</accession>
<dbReference type="EMBL" id="CAWUHC010000061">
    <property type="protein sequence ID" value="CAK7226758.1"/>
    <property type="molecule type" value="Genomic_DNA"/>
</dbReference>
<keyword evidence="1" id="KW-0472">Membrane</keyword>